<evidence type="ECO:0000313" key="1">
    <source>
        <dbReference type="EMBL" id="WMV14261.1"/>
    </source>
</evidence>
<sequence length="78" mass="8910">MKYVKRESGLEILLSSNKINKLSVFCDANWASCLNTRRSVSGFLVNHGDSLIPWKFNKKNIISRSSAHRIYGYEKCSV</sequence>
<evidence type="ECO:0000313" key="2">
    <source>
        <dbReference type="Proteomes" id="UP001234989"/>
    </source>
</evidence>
<dbReference type="EMBL" id="CP133613">
    <property type="protein sequence ID" value="WMV14261.1"/>
    <property type="molecule type" value="Genomic_DNA"/>
</dbReference>
<proteinExistence type="predicted"/>
<dbReference type="AlphaFoldDB" id="A0AAF0Q5G3"/>
<dbReference type="PANTHER" id="PTHR11439">
    <property type="entry name" value="GAG-POL-RELATED RETROTRANSPOSON"/>
    <property type="match status" value="1"/>
</dbReference>
<organism evidence="1 2">
    <name type="scientific">Solanum verrucosum</name>
    <dbReference type="NCBI Taxonomy" id="315347"/>
    <lineage>
        <taxon>Eukaryota</taxon>
        <taxon>Viridiplantae</taxon>
        <taxon>Streptophyta</taxon>
        <taxon>Embryophyta</taxon>
        <taxon>Tracheophyta</taxon>
        <taxon>Spermatophyta</taxon>
        <taxon>Magnoliopsida</taxon>
        <taxon>eudicotyledons</taxon>
        <taxon>Gunneridae</taxon>
        <taxon>Pentapetalae</taxon>
        <taxon>asterids</taxon>
        <taxon>lamiids</taxon>
        <taxon>Solanales</taxon>
        <taxon>Solanaceae</taxon>
        <taxon>Solanoideae</taxon>
        <taxon>Solaneae</taxon>
        <taxon>Solanum</taxon>
    </lineage>
</organism>
<gene>
    <name evidence="1" type="ORF">MTR67_007646</name>
</gene>
<protein>
    <submittedName>
        <fullName evidence="1">Uncharacterized protein</fullName>
    </submittedName>
</protein>
<dbReference type="Proteomes" id="UP001234989">
    <property type="component" value="Chromosome 2"/>
</dbReference>
<reference evidence="1" key="1">
    <citation type="submission" date="2023-08" db="EMBL/GenBank/DDBJ databases">
        <title>A de novo genome assembly of Solanum verrucosum Schlechtendal, a Mexican diploid species geographically isolated from the other diploid A-genome species in potato relatives.</title>
        <authorList>
            <person name="Hosaka K."/>
        </authorList>
    </citation>
    <scope>NUCLEOTIDE SEQUENCE</scope>
    <source>
        <tissue evidence="1">Young leaves</tissue>
    </source>
</reference>
<name>A0AAF0Q5G3_SOLVR</name>
<keyword evidence="2" id="KW-1185">Reference proteome</keyword>
<accession>A0AAF0Q5G3</accession>
<dbReference type="PANTHER" id="PTHR11439:SF452">
    <property type="entry name" value="REVERSE TRANSCRIPTASE TY1_COPIA-TYPE DOMAIN-CONTAINING PROTEIN"/>
    <property type="match status" value="1"/>
</dbReference>